<evidence type="ECO:0000259" key="2">
    <source>
        <dbReference type="Pfam" id="PF12898"/>
    </source>
</evidence>
<evidence type="ECO:0000313" key="4">
    <source>
        <dbReference type="Proteomes" id="UP001054902"/>
    </source>
</evidence>
<feature type="region of interest" description="Disordered" evidence="1">
    <location>
        <begin position="354"/>
        <end position="375"/>
    </location>
</feature>
<comment type="caution">
    <text evidence="3">The sequence shown here is derived from an EMBL/GenBank/DDBJ whole genome shotgun (WGS) entry which is preliminary data.</text>
</comment>
<name>A0AAD3CML6_9STRA</name>
<dbReference type="AlphaFoldDB" id="A0AAD3CML6"/>
<accession>A0AAD3CML6</accession>
<organism evidence="3 4">
    <name type="scientific">Chaetoceros tenuissimus</name>
    <dbReference type="NCBI Taxonomy" id="426638"/>
    <lineage>
        <taxon>Eukaryota</taxon>
        <taxon>Sar</taxon>
        <taxon>Stramenopiles</taxon>
        <taxon>Ochrophyta</taxon>
        <taxon>Bacillariophyta</taxon>
        <taxon>Coscinodiscophyceae</taxon>
        <taxon>Chaetocerotophycidae</taxon>
        <taxon>Chaetocerotales</taxon>
        <taxon>Chaetocerotaceae</taxon>
        <taxon>Chaetoceros</taxon>
    </lineage>
</organism>
<dbReference type="Pfam" id="PF12898">
    <property type="entry name" value="Stc1"/>
    <property type="match status" value="1"/>
</dbReference>
<protein>
    <recommendedName>
        <fullName evidence="2">Stc1 domain-containing protein</fullName>
    </recommendedName>
</protein>
<proteinExistence type="predicted"/>
<feature type="compositionally biased region" description="Basic and acidic residues" evidence="1">
    <location>
        <begin position="365"/>
        <end position="375"/>
    </location>
</feature>
<sequence>MGYEDYYISLRMEAERAADARMEKYYTNEEQWPDPCTNEQWKALVEDPKWKYVAPSNEPMYYGLAKSNDIVAHSADGLDMHQGCLAPKWVFEKKPIEISREDQQSLDTYMKRLICAVTGRFVVIDHSEYFVEQKGIPQVGDRYLWRYWDNEGNVYDDKGFKWTTYPPSDQRAKKQDSDSFDRQYWDIECMKFWGALPGDFREGKPIWMCVSSQCDPSFMGYGLQYSDYDITREFWDNIWSWRFNGTTSYTQWDKRLVKLAETAGVCGVFQETELDSEAISKGWTKLECKQPAMASYKKDGVRLNFYLTTGTVGSSLDHPVKGKTQLFRREVVDFSALFDNPRTHTGKGYYTVKKKQSENGYDNGNGDKKRKSDDSMVHTRQCNACKEEKAIDSFSKNQLRKGYAARCKECLGNL</sequence>
<reference evidence="3 4" key="1">
    <citation type="journal article" date="2021" name="Sci. Rep.">
        <title>The genome of the diatom Chaetoceros tenuissimus carries an ancient integrated fragment of an extant virus.</title>
        <authorList>
            <person name="Hongo Y."/>
            <person name="Kimura K."/>
            <person name="Takaki Y."/>
            <person name="Yoshida Y."/>
            <person name="Baba S."/>
            <person name="Kobayashi G."/>
            <person name="Nagasaki K."/>
            <person name="Hano T."/>
            <person name="Tomaru Y."/>
        </authorList>
    </citation>
    <scope>NUCLEOTIDE SEQUENCE [LARGE SCALE GENOMIC DNA]</scope>
    <source>
        <strain evidence="3 4">NIES-3715</strain>
    </source>
</reference>
<dbReference type="EMBL" id="BLLK01000023">
    <property type="protein sequence ID" value="GFH47475.1"/>
    <property type="molecule type" value="Genomic_DNA"/>
</dbReference>
<evidence type="ECO:0000313" key="3">
    <source>
        <dbReference type="EMBL" id="GFH47475.1"/>
    </source>
</evidence>
<dbReference type="InterPro" id="IPR024630">
    <property type="entry name" value="Stc1"/>
</dbReference>
<dbReference type="Proteomes" id="UP001054902">
    <property type="component" value="Unassembled WGS sequence"/>
</dbReference>
<evidence type="ECO:0000256" key="1">
    <source>
        <dbReference type="SAM" id="MobiDB-lite"/>
    </source>
</evidence>
<keyword evidence="4" id="KW-1185">Reference proteome</keyword>
<gene>
    <name evidence="3" type="ORF">CTEN210_03950</name>
</gene>
<feature type="domain" description="Stc1" evidence="2">
    <location>
        <begin position="375"/>
        <end position="411"/>
    </location>
</feature>